<dbReference type="Proteomes" id="UP001499910">
    <property type="component" value="Unassembled WGS sequence"/>
</dbReference>
<evidence type="ECO:0000256" key="6">
    <source>
        <dbReference type="ARBA" id="ARBA00023136"/>
    </source>
</evidence>
<evidence type="ECO:0000256" key="5">
    <source>
        <dbReference type="ARBA" id="ARBA00022989"/>
    </source>
</evidence>
<feature type="transmembrane region" description="Helical" evidence="8">
    <location>
        <begin position="12"/>
        <end position="31"/>
    </location>
</feature>
<evidence type="ECO:0000313" key="9">
    <source>
        <dbReference type="EMBL" id="GAA5068199.1"/>
    </source>
</evidence>
<comment type="caution">
    <text evidence="9">The sequence shown here is derived from an EMBL/GenBank/DDBJ whole genome shotgun (WGS) entry which is preliminary data.</text>
</comment>
<proteinExistence type="inferred from homology"/>
<evidence type="ECO:0000256" key="7">
    <source>
        <dbReference type="RuleBase" id="RU003879"/>
    </source>
</evidence>
<accession>A0ABP9L2F1</accession>
<evidence type="ECO:0000313" key="10">
    <source>
        <dbReference type="Proteomes" id="UP001499910"/>
    </source>
</evidence>
<name>A0ABP9L2F1_9RHOB</name>
<evidence type="ECO:0000256" key="1">
    <source>
        <dbReference type="ARBA" id="ARBA00004162"/>
    </source>
</evidence>
<dbReference type="Pfam" id="PF02472">
    <property type="entry name" value="ExbD"/>
    <property type="match status" value="1"/>
</dbReference>
<comment type="similarity">
    <text evidence="2 7">Belongs to the ExbD/TolR family.</text>
</comment>
<evidence type="ECO:0000256" key="2">
    <source>
        <dbReference type="ARBA" id="ARBA00005811"/>
    </source>
</evidence>
<comment type="subcellular location">
    <subcellularLocation>
        <location evidence="1">Cell membrane</location>
        <topology evidence="1">Single-pass membrane protein</topology>
    </subcellularLocation>
    <subcellularLocation>
        <location evidence="7">Cell membrane</location>
        <topology evidence="7">Single-pass type II membrane protein</topology>
    </subcellularLocation>
</comment>
<evidence type="ECO:0000256" key="4">
    <source>
        <dbReference type="ARBA" id="ARBA00022692"/>
    </source>
</evidence>
<keyword evidence="3" id="KW-1003">Cell membrane</keyword>
<keyword evidence="7" id="KW-0813">Transport</keyword>
<dbReference type="EMBL" id="BAABHW010000001">
    <property type="protein sequence ID" value="GAA5068199.1"/>
    <property type="molecule type" value="Genomic_DNA"/>
</dbReference>
<keyword evidence="6 8" id="KW-0472">Membrane</keyword>
<organism evidence="9 10">
    <name type="scientific">[Roseibacterium] beibuensis</name>
    <dbReference type="NCBI Taxonomy" id="1193142"/>
    <lineage>
        <taxon>Bacteria</taxon>
        <taxon>Pseudomonadati</taxon>
        <taxon>Pseudomonadota</taxon>
        <taxon>Alphaproteobacteria</taxon>
        <taxon>Rhodobacterales</taxon>
        <taxon>Roseobacteraceae</taxon>
        <taxon>Roseicyclus</taxon>
    </lineage>
</organism>
<keyword evidence="10" id="KW-1185">Reference proteome</keyword>
<dbReference type="RefSeq" id="WP_259546475.1">
    <property type="nucleotide sequence ID" value="NZ_BAABHW010000001.1"/>
</dbReference>
<dbReference type="InterPro" id="IPR003400">
    <property type="entry name" value="ExbD"/>
</dbReference>
<reference evidence="10" key="1">
    <citation type="journal article" date="2019" name="Int. J. Syst. Evol. Microbiol.">
        <title>The Global Catalogue of Microorganisms (GCM) 10K type strain sequencing project: providing services to taxonomists for standard genome sequencing and annotation.</title>
        <authorList>
            <consortium name="The Broad Institute Genomics Platform"/>
            <consortium name="The Broad Institute Genome Sequencing Center for Infectious Disease"/>
            <person name="Wu L."/>
            <person name="Ma J."/>
        </authorList>
    </citation>
    <scope>NUCLEOTIDE SEQUENCE [LARGE SCALE GENOMIC DNA]</scope>
    <source>
        <strain evidence="10">JCM 18015</strain>
    </source>
</reference>
<keyword evidence="7" id="KW-0653">Protein transport</keyword>
<evidence type="ECO:0008006" key="11">
    <source>
        <dbReference type="Google" id="ProtNLM"/>
    </source>
</evidence>
<keyword evidence="5 8" id="KW-1133">Transmembrane helix</keyword>
<evidence type="ECO:0000256" key="3">
    <source>
        <dbReference type="ARBA" id="ARBA00022475"/>
    </source>
</evidence>
<sequence length="127" mass="13899">MPVRTRIWRRRPITLTPLIDVIFLLLLFFMLSSTFTRFAEVPLQNAGGGAAPGPRPIFLQLGPEAFRLNGAPVGDADLIDALTALRPDKGEPTTLLVTLSEVVTSQRLIDLLVMLRPVPWLAVSVLG</sequence>
<keyword evidence="4 7" id="KW-0812">Transmembrane</keyword>
<protein>
    <recommendedName>
        <fullName evidence="11">Biopolymer transporter ExbD</fullName>
    </recommendedName>
</protein>
<gene>
    <name evidence="9" type="ORF">GCM10023209_08520</name>
</gene>
<evidence type="ECO:0000256" key="8">
    <source>
        <dbReference type="SAM" id="Phobius"/>
    </source>
</evidence>